<dbReference type="PROSITE" id="PS51257">
    <property type="entry name" value="PROKAR_LIPOPROTEIN"/>
    <property type="match status" value="1"/>
</dbReference>
<organism evidence="2 3">
    <name type="scientific">Deminuibacter soli</name>
    <dbReference type="NCBI Taxonomy" id="2291815"/>
    <lineage>
        <taxon>Bacteria</taxon>
        <taxon>Pseudomonadati</taxon>
        <taxon>Bacteroidota</taxon>
        <taxon>Chitinophagia</taxon>
        <taxon>Chitinophagales</taxon>
        <taxon>Chitinophagaceae</taxon>
        <taxon>Deminuibacter</taxon>
    </lineage>
</organism>
<dbReference type="GO" id="GO:0043190">
    <property type="term" value="C:ATP-binding cassette (ABC) transporter complex"/>
    <property type="evidence" value="ECO:0007669"/>
    <property type="project" value="InterPro"/>
</dbReference>
<dbReference type="GO" id="GO:0030288">
    <property type="term" value="C:outer membrane-bounded periplasmic space"/>
    <property type="evidence" value="ECO:0007669"/>
    <property type="project" value="UniProtKB-ARBA"/>
</dbReference>
<reference evidence="2 3" key="1">
    <citation type="submission" date="2018-08" db="EMBL/GenBank/DDBJ databases">
        <title>Chitinophagaceae sp. K23C18032701, a novel bacterium isolated from forest soil.</title>
        <authorList>
            <person name="Wang C."/>
        </authorList>
    </citation>
    <scope>NUCLEOTIDE SEQUENCE [LARGE SCALE GENOMIC DNA]</scope>
    <source>
        <strain evidence="2 3">K23C18032701</strain>
    </source>
</reference>
<name>A0A3E1NEY2_9BACT</name>
<accession>A0A3E1NEY2</accession>
<evidence type="ECO:0000313" key="2">
    <source>
        <dbReference type="EMBL" id="RFM26545.1"/>
    </source>
</evidence>
<dbReference type="GO" id="GO:1904680">
    <property type="term" value="F:peptide transmembrane transporter activity"/>
    <property type="evidence" value="ECO:0007669"/>
    <property type="project" value="TreeGrafter"/>
</dbReference>
<dbReference type="OrthoDB" id="9772924at2"/>
<comment type="caution">
    <text evidence="2">The sequence shown here is derived from an EMBL/GenBank/DDBJ whole genome shotgun (WGS) entry which is preliminary data.</text>
</comment>
<dbReference type="InterPro" id="IPR000914">
    <property type="entry name" value="SBP_5_dom"/>
</dbReference>
<proteinExistence type="predicted"/>
<dbReference type="PIRSF" id="PIRSF002741">
    <property type="entry name" value="MppA"/>
    <property type="match status" value="1"/>
</dbReference>
<dbReference type="PANTHER" id="PTHR30290">
    <property type="entry name" value="PERIPLASMIC BINDING COMPONENT OF ABC TRANSPORTER"/>
    <property type="match status" value="1"/>
</dbReference>
<dbReference type="GO" id="GO:0015833">
    <property type="term" value="P:peptide transport"/>
    <property type="evidence" value="ECO:0007669"/>
    <property type="project" value="TreeGrafter"/>
</dbReference>
<dbReference type="Proteomes" id="UP000261284">
    <property type="component" value="Unassembled WGS sequence"/>
</dbReference>
<dbReference type="Pfam" id="PF00496">
    <property type="entry name" value="SBP_bac_5"/>
    <property type="match status" value="1"/>
</dbReference>
<gene>
    <name evidence="2" type="ORF">DXN05_19865</name>
</gene>
<dbReference type="Gene3D" id="3.90.76.10">
    <property type="entry name" value="Dipeptide-binding Protein, Domain 1"/>
    <property type="match status" value="1"/>
</dbReference>
<dbReference type="InterPro" id="IPR039424">
    <property type="entry name" value="SBP_5"/>
</dbReference>
<dbReference type="CDD" id="cd00995">
    <property type="entry name" value="PBP2_NikA_DppA_OppA_like"/>
    <property type="match status" value="1"/>
</dbReference>
<keyword evidence="3" id="KW-1185">Reference proteome</keyword>
<evidence type="ECO:0000259" key="1">
    <source>
        <dbReference type="Pfam" id="PF00496"/>
    </source>
</evidence>
<dbReference type="Gene3D" id="3.10.105.10">
    <property type="entry name" value="Dipeptide-binding Protein, Domain 3"/>
    <property type="match status" value="1"/>
</dbReference>
<dbReference type="SUPFAM" id="SSF53850">
    <property type="entry name" value="Periplasmic binding protein-like II"/>
    <property type="match status" value="1"/>
</dbReference>
<dbReference type="Gene3D" id="3.40.190.10">
    <property type="entry name" value="Periplasmic binding protein-like II"/>
    <property type="match status" value="1"/>
</dbReference>
<protein>
    <submittedName>
        <fullName evidence="2">ABC transporter substrate-binding protein</fullName>
    </submittedName>
</protein>
<feature type="domain" description="Solute-binding protein family 5" evidence="1">
    <location>
        <begin position="81"/>
        <end position="468"/>
    </location>
</feature>
<dbReference type="EMBL" id="QTJU01000009">
    <property type="protein sequence ID" value="RFM26545.1"/>
    <property type="molecule type" value="Genomic_DNA"/>
</dbReference>
<evidence type="ECO:0000313" key="3">
    <source>
        <dbReference type="Proteomes" id="UP000261284"/>
    </source>
</evidence>
<sequence>MRIIGRSVTAFKRPATIVFAGCVLWLLQGCGSNTEQHKQVFYYNEVDGVASLDPAFAKNRSVMWVIHQLYNSLVEIDSGLNIVPSLAKSWDISADGMTYTFHLRSNVYFQDDAAFAGGKGRRMTAADVVYSFNRITDKATASSGAWVFNNRIAPNGFTAVDDTTFKLTLLRPFQPILGILSMQYCSIVPHEAVEKYGKDFRRHPCGTGPFSLFIWEEGQALVLHKNEHYWEQDSAGKALPYLDAVQISFYDNKATEFLQFRQGVLSFINDVDPSYKDEILTKTGQLRSQWKNRIVLDTHAYLNTEYFGILTDPDNPLVTQSPLRLKAVRQAMNYAIDRKQLMMYLRNSIGTPAEGGFVPAGLPSHNAELVKGYPFNPVKAAQLLKEAGFPDGKGLPVIKLLTIPVYADIASFAARQMEDVGIKVQVEVVQKSLLLEQTAKSQAPLFRGSWIADYPDAENYMAVFYSRNPAPPNYTRYRNPAFDELYNRALQTTNDSARYVLYRQMDQLVTDDAPVIPIFYDMAIHLLQPNITGFKANGLNLLELRTAAIKNNGMQP</sequence>
<dbReference type="InterPro" id="IPR030678">
    <property type="entry name" value="Peptide/Ni-bd"/>
</dbReference>
<dbReference type="AlphaFoldDB" id="A0A3E1NEY2"/>